<evidence type="ECO:0000313" key="4">
    <source>
        <dbReference type="Proteomes" id="UP000198598"/>
    </source>
</evidence>
<reference evidence="3 4" key="1">
    <citation type="submission" date="2016-10" db="EMBL/GenBank/DDBJ databases">
        <authorList>
            <person name="de Groot N.N."/>
        </authorList>
    </citation>
    <scope>NUCLEOTIDE SEQUENCE [LARGE SCALE GENOMIC DNA]</scope>
    <source>
        <strain evidence="3 4">DSM 26130</strain>
    </source>
</reference>
<dbReference type="OrthoDB" id="957856at2"/>
<dbReference type="InterPro" id="IPR000424">
    <property type="entry name" value="Primosome_PriB/ssb"/>
</dbReference>
<dbReference type="Gene3D" id="2.40.50.140">
    <property type="entry name" value="Nucleic acid-binding proteins"/>
    <property type="match status" value="1"/>
</dbReference>
<evidence type="ECO:0000313" key="3">
    <source>
        <dbReference type="EMBL" id="SFE56562.1"/>
    </source>
</evidence>
<dbReference type="PROSITE" id="PS50935">
    <property type="entry name" value="SSB"/>
    <property type="match status" value="1"/>
</dbReference>
<evidence type="ECO:0000256" key="1">
    <source>
        <dbReference type="ARBA" id="ARBA00023125"/>
    </source>
</evidence>
<gene>
    <name evidence="3" type="ORF">SAMN05216167_115127</name>
</gene>
<name>A0A1I2BK41_9BACT</name>
<accession>A0A1I2BK41</accession>
<sequence length="111" mass="12382">MYNLNRYSFTGYIGNAKLVESENPFTSVSVAVDESYTNPTNQEKVERVKWVEVQVKGTEQLPYLTKGRHVLVEGRPVADAYLDGEGKATAKLIVKSAAVTYLDKKPELQEA</sequence>
<dbReference type="EMBL" id="FOLQ01000015">
    <property type="protein sequence ID" value="SFE56562.1"/>
    <property type="molecule type" value="Genomic_DNA"/>
</dbReference>
<protein>
    <submittedName>
        <fullName evidence="3">Single-strand binding protein family protein</fullName>
    </submittedName>
</protein>
<dbReference type="Pfam" id="PF00436">
    <property type="entry name" value="SSB"/>
    <property type="match status" value="1"/>
</dbReference>
<dbReference type="InterPro" id="IPR012340">
    <property type="entry name" value="NA-bd_OB-fold"/>
</dbReference>
<organism evidence="3 4">
    <name type="scientific">Spirosoma endophyticum</name>
    <dbReference type="NCBI Taxonomy" id="662367"/>
    <lineage>
        <taxon>Bacteria</taxon>
        <taxon>Pseudomonadati</taxon>
        <taxon>Bacteroidota</taxon>
        <taxon>Cytophagia</taxon>
        <taxon>Cytophagales</taxon>
        <taxon>Cytophagaceae</taxon>
        <taxon>Spirosoma</taxon>
    </lineage>
</organism>
<dbReference type="SUPFAM" id="SSF50249">
    <property type="entry name" value="Nucleic acid-binding proteins"/>
    <property type="match status" value="1"/>
</dbReference>
<dbReference type="GO" id="GO:0003697">
    <property type="term" value="F:single-stranded DNA binding"/>
    <property type="evidence" value="ECO:0007669"/>
    <property type="project" value="InterPro"/>
</dbReference>
<evidence type="ECO:0000256" key="2">
    <source>
        <dbReference type="PROSITE-ProRule" id="PRU00252"/>
    </source>
</evidence>
<keyword evidence="4" id="KW-1185">Reference proteome</keyword>
<keyword evidence="1 2" id="KW-0238">DNA-binding</keyword>
<proteinExistence type="predicted"/>
<dbReference type="STRING" id="662367.SAMN05216167_115127"/>
<dbReference type="RefSeq" id="WP_093832016.1">
    <property type="nucleotide sequence ID" value="NZ_FOLQ01000015.1"/>
</dbReference>
<dbReference type="Proteomes" id="UP000198598">
    <property type="component" value="Unassembled WGS sequence"/>
</dbReference>
<dbReference type="AlphaFoldDB" id="A0A1I2BK41"/>